<dbReference type="PANTHER" id="PTHR10629">
    <property type="entry name" value="CYTOSINE-SPECIFIC METHYLTRANSFERASE"/>
    <property type="match status" value="1"/>
</dbReference>
<dbReference type="GO" id="GO:0003886">
    <property type="term" value="F:DNA (cytosine-5-)-methyltransferase activity"/>
    <property type="evidence" value="ECO:0007669"/>
    <property type="project" value="TreeGrafter"/>
</dbReference>
<dbReference type="GO" id="GO:0005634">
    <property type="term" value="C:nucleus"/>
    <property type="evidence" value="ECO:0007669"/>
    <property type="project" value="TreeGrafter"/>
</dbReference>
<dbReference type="InterPro" id="IPR029063">
    <property type="entry name" value="SAM-dependent_MTases_sf"/>
</dbReference>
<protein>
    <submittedName>
        <fullName evidence="2">DNA (Cytosine-5)-methyltransferase 1</fullName>
    </submittedName>
</protein>
<reference evidence="2" key="2">
    <citation type="submission" date="2023-06" db="EMBL/GenBank/DDBJ databases">
        <authorList>
            <person name="Ma L."/>
            <person name="Liu K.-W."/>
            <person name="Li Z."/>
            <person name="Hsiao Y.-Y."/>
            <person name="Qi Y."/>
            <person name="Fu T."/>
            <person name="Tang G."/>
            <person name="Zhang D."/>
            <person name="Sun W.-H."/>
            <person name="Liu D.-K."/>
            <person name="Li Y."/>
            <person name="Chen G.-Z."/>
            <person name="Liu X.-D."/>
            <person name="Liao X.-Y."/>
            <person name="Jiang Y.-T."/>
            <person name="Yu X."/>
            <person name="Hao Y."/>
            <person name="Huang J."/>
            <person name="Zhao X.-W."/>
            <person name="Ke S."/>
            <person name="Chen Y.-Y."/>
            <person name="Wu W.-L."/>
            <person name="Hsu J.-L."/>
            <person name="Lin Y.-F."/>
            <person name="Huang M.-D."/>
            <person name="Li C.-Y."/>
            <person name="Huang L."/>
            <person name="Wang Z.-W."/>
            <person name="Zhao X."/>
            <person name="Zhong W.-Y."/>
            <person name="Peng D.-H."/>
            <person name="Ahmad S."/>
            <person name="Lan S."/>
            <person name="Zhang J.-S."/>
            <person name="Tsai W.-C."/>
            <person name="Van De Peer Y."/>
            <person name="Liu Z.-J."/>
        </authorList>
    </citation>
    <scope>NUCLEOTIDE SEQUENCE</scope>
    <source>
        <strain evidence="2">CP</strain>
        <tissue evidence="2">Leaves</tissue>
    </source>
</reference>
<evidence type="ECO:0000313" key="2">
    <source>
        <dbReference type="EMBL" id="KAK1303184.1"/>
    </source>
</evidence>
<keyword evidence="1" id="KW-1133">Transmembrane helix</keyword>
<dbReference type="Gene3D" id="3.40.50.150">
    <property type="entry name" value="Vaccinia Virus protein VP39"/>
    <property type="match status" value="1"/>
</dbReference>
<feature type="transmembrane region" description="Helical" evidence="1">
    <location>
        <begin position="6"/>
        <end position="24"/>
    </location>
</feature>
<keyword evidence="1" id="KW-0472">Membrane</keyword>
<proteinExistence type="predicted"/>
<keyword evidence="1" id="KW-0812">Transmembrane</keyword>
<dbReference type="EMBL" id="JAUJYO010000011">
    <property type="protein sequence ID" value="KAK1303184.1"/>
    <property type="molecule type" value="Genomic_DNA"/>
</dbReference>
<reference evidence="2" key="1">
    <citation type="journal article" date="2023" name="Nat. Commun.">
        <title>Diploid and tetraploid genomes of Acorus and the evolution of monocots.</title>
        <authorList>
            <person name="Ma L."/>
            <person name="Liu K.W."/>
            <person name="Li Z."/>
            <person name="Hsiao Y.Y."/>
            <person name="Qi Y."/>
            <person name="Fu T."/>
            <person name="Tang G.D."/>
            <person name="Zhang D."/>
            <person name="Sun W.H."/>
            <person name="Liu D.K."/>
            <person name="Li Y."/>
            <person name="Chen G.Z."/>
            <person name="Liu X.D."/>
            <person name="Liao X.Y."/>
            <person name="Jiang Y.T."/>
            <person name="Yu X."/>
            <person name="Hao Y."/>
            <person name="Huang J."/>
            <person name="Zhao X.W."/>
            <person name="Ke S."/>
            <person name="Chen Y.Y."/>
            <person name="Wu W.L."/>
            <person name="Hsu J.L."/>
            <person name="Lin Y.F."/>
            <person name="Huang M.D."/>
            <person name="Li C.Y."/>
            <person name="Huang L."/>
            <person name="Wang Z.W."/>
            <person name="Zhao X."/>
            <person name="Zhong W.Y."/>
            <person name="Peng D.H."/>
            <person name="Ahmad S."/>
            <person name="Lan S."/>
            <person name="Zhang J.S."/>
            <person name="Tsai W.C."/>
            <person name="Van de Peer Y."/>
            <person name="Liu Z.J."/>
        </authorList>
    </citation>
    <scope>NUCLEOTIDE SEQUENCE</scope>
    <source>
        <strain evidence="2">CP</strain>
    </source>
</reference>
<name>A0AAV9DPU5_ACOCL</name>
<comment type="caution">
    <text evidence="2">The sequence shown here is derived from an EMBL/GenBank/DDBJ whole genome shotgun (WGS) entry which is preliminary data.</text>
</comment>
<sequence length="136" mass="14995">MDDEEITHIIGVVVIMMAHYYKMYVAKERGANFRDLPGVIVLKDNTVAWNPEVERIMLASGKPLVPNYAMKFCGGKSLKYVQVGNAVAIPVGRALGFGLGMACCRRLTGDGSLFTFPPGFTFSNLEFKETAKWVAK</sequence>
<evidence type="ECO:0000256" key="1">
    <source>
        <dbReference type="SAM" id="Phobius"/>
    </source>
</evidence>
<accession>A0AAV9DPU5</accession>
<dbReference type="InterPro" id="IPR050390">
    <property type="entry name" value="C5-Methyltransferase"/>
</dbReference>
<dbReference type="AlphaFoldDB" id="A0AAV9DPU5"/>
<dbReference type="Proteomes" id="UP001180020">
    <property type="component" value="Unassembled WGS sequence"/>
</dbReference>
<dbReference type="PANTHER" id="PTHR10629:SF50">
    <property type="entry name" value="DNA (CYTOSINE-5)-METHYLTRANSFERASE CMT3"/>
    <property type="match status" value="1"/>
</dbReference>
<evidence type="ECO:0000313" key="3">
    <source>
        <dbReference type="Proteomes" id="UP001180020"/>
    </source>
</evidence>
<keyword evidence="3" id="KW-1185">Reference proteome</keyword>
<organism evidence="2 3">
    <name type="scientific">Acorus calamus</name>
    <name type="common">Sweet flag</name>
    <dbReference type="NCBI Taxonomy" id="4465"/>
    <lineage>
        <taxon>Eukaryota</taxon>
        <taxon>Viridiplantae</taxon>
        <taxon>Streptophyta</taxon>
        <taxon>Embryophyta</taxon>
        <taxon>Tracheophyta</taxon>
        <taxon>Spermatophyta</taxon>
        <taxon>Magnoliopsida</taxon>
        <taxon>Liliopsida</taxon>
        <taxon>Acoraceae</taxon>
        <taxon>Acorus</taxon>
    </lineage>
</organism>
<gene>
    <name evidence="2" type="primary">MET2A</name>
    <name evidence="2" type="ORF">QJS10_CPB11g00072</name>
</gene>
<dbReference type="GO" id="GO:0003677">
    <property type="term" value="F:DNA binding"/>
    <property type="evidence" value="ECO:0007669"/>
    <property type="project" value="TreeGrafter"/>
</dbReference>
<dbReference type="GO" id="GO:0044027">
    <property type="term" value="P:negative regulation of gene expression via chromosomal CpG island methylation"/>
    <property type="evidence" value="ECO:0007669"/>
    <property type="project" value="TreeGrafter"/>
</dbReference>